<keyword evidence="2" id="KW-0699">rRNA-binding</keyword>
<evidence type="ECO:0000256" key="3">
    <source>
        <dbReference type="ARBA" id="ARBA00022884"/>
    </source>
</evidence>
<dbReference type="GO" id="GO:0015935">
    <property type="term" value="C:small ribosomal subunit"/>
    <property type="evidence" value="ECO:0007669"/>
    <property type="project" value="InterPro"/>
</dbReference>
<evidence type="ECO:0000313" key="8">
    <source>
        <dbReference type="EMBL" id="BBF98315.1"/>
    </source>
</evidence>
<dbReference type="GO" id="GO:0006412">
    <property type="term" value="P:translation"/>
    <property type="evidence" value="ECO:0007669"/>
    <property type="project" value="InterPro"/>
</dbReference>
<dbReference type="FunFam" id="3.30.860.10:FF:000001">
    <property type="entry name" value="30S ribosomal protein S19"/>
    <property type="match status" value="1"/>
</dbReference>
<name>A0A348G6L8_9CRYP</name>
<evidence type="ECO:0000256" key="6">
    <source>
        <dbReference type="ARBA" id="ARBA00035253"/>
    </source>
</evidence>
<dbReference type="GO" id="GO:0005737">
    <property type="term" value="C:cytoplasm"/>
    <property type="evidence" value="ECO:0007669"/>
    <property type="project" value="UniProtKB-ARBA"/>
</dbReference>
<comment type="similarity">
    <text evidence="1 7">Belongs to the universal ribosomal protein uS19 family.</text>
</comment>
<dbReference type="Pfam" id="PF00203">
    <property type="entry name" value="Ribosomal_S19"/>
    <property type="match status" value="1"/>
</dbReference>
<dbReference type="EMBL" id="AP018919">
    <property type="protein sequence ID" value="BBF98315.1"/>
    <property type="molecule type" value="Genomic_DNA"/>
</dbReference>
<evidence type="ECO:0000256" key="5">
    <source>
        <dbReference type="ARBA" id="ARBA00023274"/>
    </source>
</evidence>
<dbReference type="InterPro" id="IPR005732">
    <property type="entry name" value="Ribosomal_uS19_bac-type"/>
</dbReference>
<keyword evidence="3" id="KW-0694">RNA-binding</keyword>
<keyword evidence="5 7" id="KW-0687">Ribonucleoprotein</keyword>
<dbReference type="GO" id="GO:0019843">
    <property type="term" value="F:rRNA binding"/>
    <property type="evidence" value="ECO:0007669"/>
    <property type="project" value="UniProtKB-KW"/>
</dbReference>
<keyword evidence="8" id="KW-0496">Mitochondrion</keyword>
<dbReference type="PANTHER" id="PTHR11880">
    <property type="entry name" value="RIBOSOMAL PROTEIN S19P FAMILY MEMBER"/>
    <property type="match status" value="1"/>
</dbReference>
<evidence type="ECO:0000256" key="4">
    <source>
        <dbReference type="ARBA" id="ARBA00022980"/>
    </source>
</evidence>
<keyword evidence="4 7" id="KW-0689">Ribosomal protein</keyword>
<evidence type="ECO:0000256" key="7">
    <source>
        <dbReference type="RuleBase" id="RU003485"/>
    </source>
</evidence>
<accession>A0A348G6L8</accession>
<reference evidence="8" key="1">
    <citation type="journal article" date="2018" name="BMC Biol.">
        <title>Nuclear genome sequence of the plastid-lacking cryptomonad Goniomonas avonlea provides insights into the evolution of secondary plastids.</title>
        <authorList>
            <person name="Cenci U."/>
            <person name="Sibbald S.J."/>
            <person name="Curtis B.A."/>
            <person name="Kamikawa R."/>
            <person name="Eme L."/>
            <person name="Moog D."/>
            <person name="Henrissat B."/>
            <person name="Marechal E."/>
            <person name="Chabi M."/>
            <person name="Djemiel C."/>
            <person name="Roger A.J."/>
            <person name="Kim E."/>
            <person name="Archibald J.M."/>
        </authorList>
    </citation>
    <scope>NUCLEOTIDE SEQUENCE</scope>
</reference>
<sequence length="86" mass="10077">MARSLWKGPFIAHGIIKKTIFENYTQKNLVIKSYSRRSVILPQWVGFLFEVYNGRKFVSFVITEHMVHHKLGEFASTRKSALYVKT</sequence>
<dbReference type="PRINTS" id="PR00975">
    <property type="entry name" value="RIBOSOMALS19"/>
</dbReference>
<evidence type="ECO:0000256" key="2">
    <source>
        <dbReference type="ARBA" id="ARBA00022730"/>
    </source>
</evidence>
<dbReference type="PIRSF" id="PIRSF002144">
    <property type="entry name" value="Ribosomal_S19"/>
    <property type="match status" value="1"/>
</dbReference>
<proteinExistence type="inferred from homology"/>
<dbReference type="InterPro" id="IPR023575">
    <property type="entry name" value="Ribosomal_uS19_SF"/>
</dbReference>
<dbReference type="HAMAP" id="MF_00531">
    <property type="entry name" value="Ribosomal_uS19"/>
    <property type="match status" value="1"/>
</dbReference>
<dbReference type="InterPro" id="IPR002222">
    <property type="entry name" value="Ribosomal_uS19"/>
</dbReference>
<dbReference type="NCBIfam" id="TIGR01050">
    <property type="entry name" value="rpsS_bact"/>
    <property type="match status" value="1"/>
</dbReference>
<dbReference type="AlphaFoldDB" id="A0A348G6L8"/>
<geneLocation type="mitochondrion" evidence="8"/>
<organism evidence="8">
    <name type="scientific">Goniomonas avonlea</name>
    <dbReference type="NCBI Taxonomy" id="1255295"/>
    <lineage>
        <taxon>Eukaryota</taxon>
        <taxon>Cryptophyceae</taxon>
        <taxon>Cyathomonadacea</taxon>
        <taxon>Goniomonadaceae</taxon>
        <taxon>Goniomonas</taxon>
    </lineage>
</organism>
<dbReference type="GO" id="GO:0000028">
    <property type="term" value="P:ribosomal small subunit assembly"/>
    <property type="evidence" value="ECO:0007669"/>
    <property type="project" value="TreeGrafter"/>
</dbReference>
<dbReference type="Gene3D" id="3.30.860.10">
    <property type="entry name" value="30s Ribosomal Protein S19, Chain A"/>
    <property type="match status" value="1"/>
</dbReference>
<protein>
    <recommendedName>
        <fullName evidence="6">Small ribosomal subunit protein uS19c</fullName>
    </recommendedName>
</protein>
<evidence type="ECO:0000256" key="1">
    <source>
        <dbReference type="ARBA" id="ARBA00007345"/>
    </source>
</evidence>
<dbReference type="GO" id="GO:0003735">
    <property type="term" value="F:structural constituent of ribosome"/>
    <property type="evidence" value="ECO:0007669"/>
    <property type="project" value="InterPro"/>
</dbReference>
<dbReference type="PANTHER" id="PTHR11880:SF8">
    <property type="entry name" value="SMALL RIBOSOMAL SUBUNIT PROTEIN US19M"/>
    <property type="match status" value="1"/>
</dbReference>
<dbReference type="SUPFAM" id="SSF54570">
    <property type="entry name" value="Ribosomal protein S19"/>
    <property type="match status" value="1"/>
</dbReference>
<gene>
    <name evidence="8" type="primary">rps19</name>
</gene>